<comment type="cofactor">
    <cofactor evidence="11">
        <name>Mg(2+)</name>
        <dbReference type="ChEBI" id="CHEBI:18420"/>
    </cofactor>
</comment>
<feature type="binding site" evidence="9">
    <location>
        <begin position="51"/>
        <end position="54"/>
    </location>
    <ligand>
        <name>substrate</name>
    </ligand>
</feature>
<feature type="binding site" evidence="11">
    <location>
        <position position="127"/>
    </location>
    <ligand>
        <name>Mg(2+)</name>
        <dbReference type="ChEBI" id="CHEBI:18420"/>
    </ligand>
</feature>
<feature type="binding site" evidence="11">
    <location>
        <position position="126"/>
    </location>
    <ligand>
        <name>Mg(2+)</name>
        <dbReference type="ChEBI" id="CHEBI:18420"/>
    </ligand>
</feature>
<evidence type="ECO:0000256" key="9">
    <source>
        <dbReference type="PIRSR" id="PIRSR004682-2"/>
    </source>
</evidence>
<dbReference type="SUPFAM" id="SSF56784">
    <property type="entry name" value="HAD-like"/>
    <property type="match status" value="1"/>
</dbReference>
<dbReference type="GO" id="GO:0005975">
    <property type="term" value="P:carbohydrate metabolic process"/>
    <property type="evidence" value="ECO:0007669"/>
    <property type="project" value="InterPro"/>
</dbReference>
<evidence type="ECO:0000256" key="1">
    <source>
        <dbReference type="ARBA" id="ARBA00004496"/>
    </source>
</evidence>
<dbReference type="InterPro" id="IPR004446">
    <property type="entry name" value="Heptose_bisP_phosphatase"/>
</dbReference>
<organism evidence="12 13">
    <name type="scientific">Salmonirosea aquatica</name>
    <dbReference type="NCBI Taxonomy" id="2654236"/>
    <lineage>
        <taxon>Bacteria</taxon>
        <taxon>Pseudomonadati</taxon>
        <taxon>Bacteroidota</taxon>
        <taxon>Cytophagia</taxon>
        <taxon>Cytophagales</taxon>
        <taxon>Spirosomataceae</taxon>
        <taxon>Salmonirosea</taxon>
    </lineage>
</organism>
<feature type="site" description="Contributes to substrate recognition" evidence="10">
    <location>
        <position position="100"/>
    </location>
</feature>
<keyword evidence="11" id="KW-0862">Zinc</keyword>
<keyword evidence="3 11" id="KW-0479">Metal-binding</keyword>
<evidence type="ECO:0000313" key="13">
    <source>
        <dbReference type="Proteomes" id="UP000479293"/>
    </source>
</evidence>
<dbReference type="PIRSF" id="PIRSF004682">
    <property type="entry name" value="GmhB"/>
    <property type="match status" value="1"/>
</dbReference>
<proteinExistence type="inferred from homology"/>
<dbReference type="AlphaFoldDB" id="A0A7C9BHB5"/>
<dbReference type="EC" id="3.1.3.-" evidence="7"/>
<name>A0A7C9BHB5_9BACT</name>
<keyword evidence="13" id="KW-1185">Reference proteome</keyword>
<dbReference type="Pfam" id="PF13242">
    <property type="entry name" value="Hydrolase_like"/>
    <property type="match status" value="1"/>
</dbReference>
<comment type="caution">
    <text evidence="12">The sequence shown here is derived from an EMBL/GenBank/DDBJ whole genome shotgun (WGS) entry which is preliminary data.</text>
</comment>
<keyword evidence="2 7" id="KW-0963">Cytoplasm</keyword>
<feature type="binding site" evidence="9">
    <location>
        <position position="127"/>
    </location>
    <ligand>
        <name>substrate</name>
    </ligand>
</feature>
<dbReference type="Gene3D" id="3.40.50.1000">
    <property type="entry name" value="HAD superfamily/HAD-like"/>
    <property type="match status" value="1"/>
</dbReference>
<dbReference type="PANTHER" id="PTHR42891:SF1">
    <property type="entry name" value="D-GLYCERO-BETA-D-MANNO-HEPTOSE-1,7-BISPHOSPHATE 7-PHOSPHATASE"/>
    <property type="match status" value="1"/>
</dbReference>
<dbReference type="GO" id="GO:0005737">
    <property type="term" value="C:cytoplasm"/>
    <property type="evidence" value="ECO:0007669"/>
    <property type="project" value="UniProtKB-SubCell"/>
</dbReference>
<reference evidence="12 13" key="1">
    <citation type="submission" date="2019-10" db="EMBL/GenBank/DDBJ databases">
        <title>Draft Genome Sequence of Cytophagaceae sp. SJW1-29.</title>
        <authorList>
            <person name="Choi A."/>
        </authorList>
    </citation>
    <scope>NUCLEOTIDE SEQUENCE [LARGE SCALE GENOMIC DNA]</scope>
    <source>
        <strain evidence="12 13">SJW1-29</strain>
    </source>
</reference>
<evidence type="ECO:0000256" key="6">
    <source>
        <dbReference type="ARBA" id="ARBA00031828"/>
    </source>
</evidence>
<accession>A0A7C9BHB5</accession>
<feature type="active site" description="Nucleophile" evidence="8">
    <location>
        <position position="8"/>
    </location>
</feature>
<dbReference type="Proteomes" id="UP000479293">
    <property type="component" value="Unassembled WGS sequence"/>
</dbReference>
<dbReference type="EMBL" id="WHLY01000002">
    <property type="protein sequence ID" value="MPR34154.1"/>
    <property type="molecule type" value="Genomic_DNA"/>
</dbReference>
<feature type="binding site" evidence="9">
    <location>
        <begin position="100"/>
        <end position="101"/>
    </location>
    <ligand>
        <name>substrate</name>
    </ligand>
</feature>
<evidence type="ECO:0000256" key="8">
    <source>
        <dbReference type="PIRSR" id="PIRSR004682-1"/>
    </source>
</evidence>
<feature type="binding site" evidence="9">
    <location>
        <begin position="8"/>
        <end position="10"/>
    </location>
    <ligand>
        <name>substrate</name>
    </ligand>
</feature>
<gene>
    <name evidence="12" type="ORF">GBK04_12450</name>
</gene>
<comment type="cofactor">
    <cofactor evidence="11">
        <name>Zn(2+)</name>
        <dbReference type="ChEBI" id="CHEBI:29105"/>
    </cofactor>
</comment>
<dbReference type="InterPro" id="IPR036412">
    <property type="entry name" value="HAD-like_sf"/>
</dbReference>
<keyword evidence="4 7" id="KW-0378">Hydrolase</keyword>
<feature type="binding site" evidence="11">
    <location>
        <position position="10"/>
    </location>
    <ligand>
        <name>Mg(2+)</name>
        <dbReference type="ChEBI" id="CHEBI:18420"/>
    </ligand>
</feature>
<dbReference type="RefSeq" id="WP_152760126.1">
    <property type="nucleotide sequence ID" value="NZ_WHLY01000002.1"/>
</dbReference>
<feature type="site" description="Stabilizes the phosphoryl group" evidence="10">
    <location>
        <position position="51"/>
    </location>
</feature>
<dbReference type="InterPro" id="IPR006549">
    <property type="entry name" value="HAD-SF_hydro_IIIA"/>
</dbReference>
<evidence type="ECO:0000256" key="4">
    <source>
        <dbReference type="ARBA" id="ARBA00022801"/>
    </source>
</evidence>
<evidence type="ECO:0000256" key="5">
    <source>
        <dbReference type="ARBA" id="ARBA00023277"/>
    </source>
</evidence>
<feature type="binding site" evidence="11">
    <location>
        <position position="89"/>
    </location>
    <ligand>
        <name>Zn(2+)</name>
        <dbReference type="ChEBI" id="CHEBI:29105"/>
    </ligand>
</feature>
<protein>
    <recommendedName>
        <fullName evidence="6 7">D,D-heptose 1,7-bisphosphate phosphatase</fullName>
        <ecNumber evidence="7">3.1.3.-</ecNumber>
    </recommendedName>
</protein>
<keyword evidence="5 7" id="KW-0119">Carbohydrate metabolism</keyword>
<feature type="binding site" evidence="11">
    <location>
        <position position="8"/>
    </location>
    <ligand>
        <name>Mg(2+)</name>
        <dbReference type="ChEBI" id="CHEBI:18420"/>
    </ligand>
</feature>
<evidence type="ECO:0000256" key="10">
    <source>
        <dbReference type="PIRSR" id="PIRSR004682-3"/>
    </source>
</evidence>
<dbReference type="GO" id="GO:0016791">
    <property type="term" value="F:phosphatase activity"/>
    <property type="evidence" value="ECO:0007669"/>
    <property type="project" value="InterPro"/>
</dbReference>
<evidence type="ECO:0000256" key="11">
    <source>
        <dbReference type="PIRSR" id="PIRSR004682-4"/>
    </source>
</evidence>
<dbReference type="NCBIfam" id="TIGR01662">
    <property type="entry name" value="HAD-SF-IIIA"/>
    <property type="match status" value="1"/>
</dbReference>
<comment type="subcellular location">
    <subcellularLocation>
        <location evidence="1 7">Cytoplasm</location>
    </subcellularLocation>
</comment>
<dbReference type="InterPro" id="IPR006543">
    <property type="entry name" value="Histidinol-phos"/>
</dbReference>
<evidence type="ECO:0000256" key="2">
    <source>
        <dbReference type="ARBA" id="ARBA00022490"/>
    </source>
</evidence>
<dbReference type="NCBIfam" id="TIGR01656">
    <property type="entry name" value="Histidinol-ppas"/>
    <property type="match status" value="1"/>
</dbReference>
<dbReference type="GO" id="GO:0046872">
    <property type="term" value="F:metal ion binding"/>
    <property type="evidence" value="ECO:0007669"/>
    <property type="project" value="UniProtKB-KW"/>
</dbReference>
<feature type="active site" description="Proton donor" evidence="8">
    <location>
        <position position="10"/>
    </location>
</feature>
<dbReference type="CDD" id="cd07503">
    <property type="entry name" value="HAD_HisB-N"/>
    <property type="match status" value="1"/>
</dbReference>
<evidence type="ECO:0000256" key="3">
    <source>
        <dbReference type="ARBA" id="ARBA00022723"/>
    </source>
</evidence>
<dbReference type="PANTHER" id="PTHR42891">
    <property type="entry name" value="D-GLYCERO-BETA-D-MANNO-HEPTOSE-1,7-BISPHOSPHATE 7-PHOSPHATASE"/>
    <property type="match status" value="1"/>
</dbReference>
<evidence type="ECO:0000256" key="7">
    <source>
        <dbReference type="PIRNR" id="PIRNR004682"/>
    </source>
</evidence>
<sequence>MKKCIFLDRDGVLNTDTKYYTYLPEDVVLIDGVAVALKRLKEAGYLLIVITNQAGIAKKEYGPAEVRAVHELLQHMSGTVLDDLYFSSHHPEHSSRSLRRKPDSLMIEKAIAKHGIDPTQSWMIGDKISDVQAGRKAGVRTIFTGKKGAGEDFGDFQAQDLREAADFILRNQC</sequence>
<evidence type="ECO:0000313" key="12">
    <source>
        <dbReference type="EMBL" id="MPR34154.1"/>
    </source>
</evidence>
<comment type="similarity">
    <text evidence="7">Belongs to the gmhB family.</text>
</comment>
<feature type="binding site" evidence="9">
    <location>
        <begin position="16"/>
        <end position="20"/>
    </location>
    <ligand>
        <name>substrate</name>
    </ligand>
</feature>
<feature type="site" description="Stabilizes the phosphoryl group" evidence="10">
    <location>
        <position position="101"/>
    </location>
</feature>
<keyword evidence="11" id="KW-0460">Magnesium</keyword>
<dbReference type="InterPro" id="IPR023214">
    <property type="entry name" value="HAD_sf"/>
</dbReference>